<comment type="similarity">
    <text evidence="1">Belongs to the leucine-binding protein family.</text>
</comment>
<reference evidence="4 5" key="1">
    <citation type="submission" date="2019-07" db="EMBL/GenBank/DDBJ databases">
        <title>Genome sequencing of lignin-degrading bacterial isolates.</title>
        <authorList>
            <person name="Gladden J."/>
        </authorList>
    </citation>
    <scope>NUCLEOTIDE SEQUENCE [LARGE SCALE GENOMIC DNA]</scope>
    <source>
        <strain evidence="4 5">J11</strain>
    </source>
</reference>
<dbReference type="CDD" id="cd06337">
    <property type="entry name" value="PBP1_ABC_ligand_binding-like"/>
    <property type="match status" value="1"/>
</dbReference>
<evidence type="ECO:0000256" key="1">
    <source>
        <dbReference type="ARBA" id="ARBA00010062"/>
    </source>
</evidence>
<dbReference type="PANTHER" id="PTHR30483:SF6">
    <property type="entry name" value="PERIPLASMIC BINDING PROTEIN OF ABC TRANSPORTER FOR NATURAL AMINO ACIDS"/>
    <property type="match status" value="1"/>
</dbReference>
<dbReference type="EMBL" id="VLJN01000065">
    <property type="protein sequence ID" value="TWG79227.1"/>
    <property type="molecule type" value="Genomic_DNA"/>
</dbReference>
<dbReference type="Proteomes" id="UP000318141">
    <property type="component" value="Unassembled WGS sequence"/>
</dbReference>
<accession>A0A562B1Y8</accession>
<evidence type="ECO:0000259" key="3">
    <source>
        <dbReference type="Pfam" id="PF13458"/>
    </source>
</evidence>
<dbReference type="InterPro" id="IPR051010">
    <property type="entry name" value="BCAA_transport"/>
</dbReference>
<protein>
    <submittedName>
        <fullName evidence="4">Branched-chain amino acid transport system substrate-binding protein</fullName>
    </submittedName>
</protein>
<proteinExistence type="inferred from homology"/>
<comment type="caution">
    <text evidence="4">The sequence shown here is derived from an EMBL/GenBank/DDBJ whole genome shotgun (WGS) entry which is preliminary data.</text>
</comment>
<dbReference type="SUPFAM" id="SSF53822">
    <property type="entry name" value="Periplasmic binding protein-like I"/>
    <property type="match status" value="1"/>
</dbReference>
<name>A0A562B1Y8_9BURK</name>
<gene>
    <name evidence="4" type="ORF">L602_000700000430</name>
</gene>
<evidence type="ECO:0000313" key="5">
    <source>
        <dbReference type="Proteomes" id="UP000318141"/>
    </source>
</evidence>
<evidence type="ECO:0000313" key="4">
    <source>
        <dbReference type="EMBL" id="TWG79227.1"/>
    </source>
</evidence>
<dbReference type="InterPro" id="IPR006311">
    <property type="entry name" value="TAT_signal"/>
</dbReference>
<keyword evidence="5" id="KW-1185">Reference proteome</keyword>
<dbReference type="Pfam" id="PF13458">
    <property type="entry name" value="Peripla_BP_6"/>
    <property type="match status" value="1"/>
</dbReference>
<dbReference type="InterPro" id="IPR028081">
    <property type="entry name" value="Leu-bd"/>
</dbReference>
<dbReference type="OrthoDB" id="6753945at2"/>
<evidence type="ECO:0000256" key="2">
    <source>
        <dbReference type="ARBA" id="ARBA00022729"/>
    </source>
</evidence>
<sequence>MGHSKDAVDPGRRRFAVTAAGTTIALGAAGLAGLNPLARAQGAGRPLRVGLVSPQTGQLAGFGEVDKFTQAQFIDATRRGIAINGKVHPVQVWMKDCQSNPNKAAEAATDLILRNEIDLMVVGGTPETTNPVSDQCELNGVPCISTAAPWQAWYFTRGGTPKRGFEWTYHFYFGLEDVIEVFTNMWAEIPTDKVVGLLFSNDGDGNAWGDPKMGFPPVLKARGYKVVDPGRYQNMQADFSAYIAAFKAANVEIVAGVPTPPDFKTFWTQAKQQGFKPKIVTVGKALAFPSAIEAVGDIGEGISQESFWSANRPFRSSMTGQSAMEVAMAYEKATGKPWSQPLGCSHAMFEVALDALRRTSSIDDKEAIRDAIAATNLNTVVGPLSWARGPVRNVAKTPLVGAQWFKGKTHPYDLLVVNNKTMPGIPVQGKFRSL</sequence>
<dbReference type="AlphaFoldDB" id="A0A562B1Y8"/>
<dbReference type="PROSITE" id="PS51318">
    <property type="entry name" value="TAT"/>
    <property type="match status" value="1"/>
</dbReference>
<keyword evidence="2" id="KW-0732">Signal</keyword>
<dbReference type="Gene3D" id="3.40.50.2300">
    <property type="match status" value="2"/>
</dbReference>
<dbReference type="PANTHER" id="PTHR30483">
    <property type="entry name" value="LEUCINE-SPECIFIC-BINDING PROTEIN"/>
    <property type="match status" value="1"/>
</dbReference>
<dbReference type="InterPro" id="IPR028082">
    <property type="entry name" value="Peripla_BP_I"/>
</dbReference>
<feature type="domain" description="Leucine-binding protein" evidence="3">
    <location>
        <begin position="46"/>
        <end position="405"/>
    </location>
</feature>
<organism evidence="4 5">
    <name type="scientific">Cupriavidus gilardii J11</name>
    <dbReference type="NCBI Taxonomy" id="936133"/>
    <lineage>
        <taxon>Bacteria</taxon>
        <taxon>Pseudomonadati</taxon>
        <taxon>Pseudomonadota</taxon>
        <taxon>Betaproteobacteria</taxon>
        <taxon>Burkholderiales</taxon>
        <taxon>Burkholderiaceae</taxon>
        <taxon>Cupriavidus</taxon>
    </lineage>
</organism>